<accession>D2W583</accession>
<dbReference type="EMBL" id="GG739033">
    <property type="protein sequence ID" value="EFC35769.1"/>
    <property type="molecule type" value="Genomic_DNA"/>
</dbReference>
<dbReference type="SUPFAM" id="SSF102405">
    <property type="entry name" value="MCP/YpsA-like"/>
    <property type="match status" value="1"/>
</dbReference>
<dbReference type="AlphaFoldDB" id="D2W583"/>
<dbReference type="InParanoid" id="D2W583"/>
<dbReference type="VEuPathDB" id="AmoebaDB:NAEGRDRAFT_54756"/>
<feature type="region of interest" description="Disordered" evidence="1">
    <location>
        <begin position="108"/>
        <end position="132"/>
    </location>
</feature>
<evidence type="ECO:0000313" key="3">
    <source>
        <dbReference type="Proteomes" id="UP000006671"/>
    </source>
</evidence>
<dbReference type="GeneID" id="8847949"/>
<name>D2W583_NAEGR</name>
<organism evidence="3">
    <name type="scientific">Naegleria gruberi</name>
    <name type="common">Amoeba</name>
    <dbReference type="NCBI Taxonomy" id="5762"/>
    <lineage>
        <taxon>Eukaryota</taxon>
        <taxon>Discoba</taxon>
        <taxon>Heterolobosea</taxon>
        <taxon>Tetramitia</taxon>
        <taxon>Eutetramitia</taxon>
        <taxon>Vahlkampfiidae</taxon>
        <taxon>Naegleria</taxon>
    </lineage>
</organism>
<dbReference type="KEGG" id="ngr:NAEGRDRAFT_54756"/>
<dbReference type="RefSeq" id="XP_002668513.1">
    <property type="nucleotide sequence ID" value="XM_002668467.1"/>
</dbReference>
<protein>
    <submittedName>
        <fullName evidence="2">Predicted protein</fullName>
    </submittedName>
</protein>
<sequence length="348" mass="37847">MSNACINSDDHTEGHRIKVESRIIDSPTNTFTNSVPSAHQQYDLNNDTRREYSSSSSSLVSSSIQSRGLEGIFSQKNVDTMMNNIIQQILSTLSVQQERMNNIEQKQDHGFASGNTSSMLVPNASTDQHQKIQACTSHVNHQQPETPSSNANQQQLVMDRGSTSSFNNGSGDVGLQGSSSFPSSSHSLSNNTTNSSSSTSTSSSSFNDSKKFMLSPGTNSSTLEFINAHNNPMLASSANQQLHSHNDQLSDAEKPKLSFVVYCASSSKLDEKYFSAATQVGETCAQNGIGVRYGGGNCGLSKFVKLGAHAFKVIQKMIKSFEDHTIHKMFSIAPYYRISNNENGLVMK</sequence>
<keyword evidence="3" id="KW-1185">Reference proteome</keyword>
<proteinExistence type="predicted"/>
<feature type="compositionally biased region" description="Low complexity" evidence="1">
    <location>
        <begin position="178"/>
        <end position="207"/>
    </location>
</feature>
<dbReference type="Gene3D" id="3.40.50.450">
    <property type="match status" value="1"/>
</dbReference>
<dbReference type="OrthoDB" id="414463at2759"/>
<feature type="compositionally biased region" description="Polar residues" evidence="1">
    <location>
        <begin position="113"/>
        <end position="132"/>
    </location>
</feature>
<gene>
    <name evidence="2" type="ORF">NAEGRDRAFT_54756</name>
</gene>
<feature type="region of interest" description="Disordered" evidence="1">
    <location>
        <begin position="161"/>
        <end position="209"/>
    </location>
</feature>
<evidence type="ECO:0000256" key="1">
    <source>
        <dbReference type="SAM" id="MobiDB-lite"/>
    </source>
</evidence>
<reference evidence="2 3" key="1">
    <citation type="journal article" date="2010" name="Cell">
        <title>The genome of Naegleria gruberi illuminates early eukaryotic versatility.</title>
        <authorList>
            <person name="Fritz-Laylin L.K."/>
            <person name="Prochnik S.E."/>
            <person name="Ginger M.L."/>
            <person name="Dacks J.B."/>
            <person name="Carpenter M.L."/>
            <person name="Field M.C."/>
            <person name="Kuo A."/>
            <person name="Paredez A."/>
            <person name="Chapman J."/>
            <person name="Pham J."/>
            <person name="Shu S."/>
            <person name="Neupane R."/>
            <person name="Cipriano M."/>
            <person name="Mancuso J."/>
            <person name="Tu H."/>
            <person name="Salamov A."/>
            <person name="Lindquist E."/>
            <person name="Shapiro H."/>
            <person name="Lucas S."/>
            <person name="Grigoriev I.V."/>
            <person name="Cande W.Z."/>
            <person name="Fulton C."/>
            <person name="Rokhsar D.S."/>
            <person name="Dawson S.C."/>
        </authorList>
    </citation>
    <scope>NUCLEOTIDE SEQUENCE [LARGE SCALE GENOMIC DNA]</scope>
    <source>
        <strain evidence="2 3">NEG-M</strain>
    </source>
</reference>
<dbReference type="Proteomes" id="UP000006671">
    <property type="component" value="Unassembled WGS sequence"/>
</dbReference>
<feature type="compositionally biased region" description="Polar residues" evidence="1">
    <location>
        <begin position="161"/>
        <end position="170"/>
    </location>
</feature>
<evidence type="ECO:0000313" key="2">
    <source>
        <dbReference type="EMBL" id="EFC35769.1"/>
    </source>
</evidence>